<dbReference type="PIRSF" id="PIRSF002867">
    <property type="entry name" value="CheV"/>
    <property type="match status" value="1"/>
</dbReference>
<dbReference type="AlphaFoldDB" id="A0A6P1ZGT1"/>
<dbReference type="EMBL" id="CP039543">
    <property type="protein sequence ID" value="QJT10575.1"/>
    <property type="molecule type" value="Genomic_DNA"/>
</dbReference>
<feature type="domain" description="CheW-like" evidence="3">
    <location>
        <begin position="14"/>
        <end position="164"/>
    </location>
</feature>
<evidence type="ECO:0000313" key="5">
    <source>
        <dbReference type="EMBL" id="TVM34193.1"/>
    </source>
</evidence>
<dbReference type="Pfam" id="PF01584">
    <property type="entry name" value="CheW"/>
    <property type="match status" value="1"/>
</dbReference>
<accession>A0A6P1ZGT1</accession>
<reference evidence="4 7" key="2">
    <citation type="submission" date="2019-04" db="EMBL/GenBank/DDBJ databases">
        <title>Isolation and culture of sulfate reducing bacteria from the cold seep of the South China Sea.</title>
        <authorList>
            <person name="Sun C."/>
            <person name="Liu R."/>
        </authorList>
    </citation>
    <scope>NUCLEOTIDE SEQUENCE [LARGE SCALE GENOMIC DNA]</scope>
    <source>
        <strain evidence="4 7">CS1</strain>
    </source>
</reference>
<dbReference type="Proteomes" id="UP000434052">
    <property type="component" value="Unassembled WGS sequence"/>
</dbReference>
<evidence type="ECO:0000313" key="6">
    <source>
        <dbReference type="Proteomes" id="UP000434052"/>
    </source>
</evidence>
<dbReference type="OrthoDB" id="9806105at2"/>
<evidence type="ECO:0000259" key="2">
    <source>
        <dbReference type="PROSITE" id="PS50110"/>
    </source>
</evidence>
<dbReference type="PANTHER" id="PTHR47233:SF3">
    <property type="entry name" value="CHEMOTAXIS PROTEIN CHEV"/>
    <property type="match status" value="1"/>
</dbReference>
<dbReference type="Gene3D" id="2.30.30.40">
    <property type="entry name" value="SH3 Domains"/>
    <property type="match status" value="1"/>
</dbReference>
<evidence type="ECO:0000313" key="4">
    <source>
        <dbReference type="EMBL" id="QJT10575.1"/>
    </source>
</evidence>
<evidence type="ECO:0000259" key="3">
    <source>
        <dbReference type="PROSITE" id="PS50851"/>
    </source>
</evidence>
<dbReference type="GO" id="GO:0006935">
    <property type="term" value="P:chemotaxis"/>
    <property type="evidence" value="ECO:0007669"/>
    <property type="project" value="InterPro"/>
</dbReference>
<organism evidence="5 6">
    <name type="scientific">Oceanidesulfovibrio marinus</name>
    <dbReference type="NCBI Taxonomy" id="370038"/>
    <lineage>
        <taxon>Bacteria</taxon>
        <taxon>Pseudomonadati</taxon>
        <taxon>Thermodesulfobacteriota</taxon>
        <taxon>Desulfovibrionia</taxon>
        <taxon>Desulfovibrionales</taxon>
        <taxon>Desulfovibrionaceae</taxon>
        <taxon>Oceanidesulfovibrio</taxon>
    </lineage>
</organism>
<dbReference type="EMBL" id="QMIF01000005">
    <property type="protein sequence ID" value="TVM34193.1"/>
    <property type="molecule type" value="Genomic_DNA"/>
</dbReference>
<name>A0A6P1ZGT1_9BACT</name>
<dbReference type="PROSITE" id="PS50851">
    <property type="entry name" value="CHEW"/>
    <property type="match status" value="1"/>
</dbReference>
<keyword evidence="1" id="KW-0597">Phosphoprotein</keyword>
<gene>
    <name evidence="5" type="ORF">DQK91_09895</name>
    <name evidence="4" type="ORF">E8L03_17345</name>
</gene>
<dbReference type="RefSeq" id="WP_144305191.1">
    <property type="nucleotide sequence ID" value="NZ_CP039543.1"/>
</dbReference>
<dbReference type="PANTHER" id="PTHR47233">
    <property type="entry name" value="CHEMOTAXIS PROTEIN CHEV"/>
    <property type="match status" value="1"/>
</dbReference>
<evidence type="ECO:0000256" key="1">
    <source>
        <dbReference type="PROSITE-ProRule" id="PRU00169"/>
    </source>
</evidence>
<dbReference type="InterPro" id="IPR011006">
    <property type="entry name" value="CheY-like_superfamily"/>
</dbReference>
<dbReference type="InterPro" id="IPR002545">
    <property type="entry name" value="CheW-lke_dom"/>
</dbReference>
<dbReference type="InterPro" id="IPR024181">
    <property type="entry name" value="Chemotax_regulator_CheV"/>
</dbReference>
<dbReference type="GO" id="GO:0000160">
    <property type="term" value="P:phosphorelay signal transduction system"/>
    <property type="evidence" value="ECO:0007669"/>
    <property type="project" value="InterPro"/>
</dbReference>
<feature type="domain" description="Response regulatory" evidence="2">
    <location>
        <begin position="183"/>
        <end position="303"/>
    </location>
</feature>
<dbReference type="Gene3D" id="2.40.50.180">
    <property type="entry name" value="CheA-289, Domain 4"/>
    <property type="match status" value="1"/>
</dbReference>
<dbReference type="SMART" id="SM00448">
    <property type="entry name" value="REC"/>
    <property type="match status" value="1"/>
</dbReference>
<sequence>MDSSEILLETGSNELNLIEFYIDERDPETGEVVRDFFGVNVAKVLEVVESPGLVSGKSAVDPCFMGTIPLREHMLPVLDLGVWLNIDRVQVEHEAILVTEFNGVVTGFLVSGVTMIHRVSWSEIMPPNHYVAALQSNCITGLVELGDHFVLMLDLEKILAELDPDNQNVNVGAEVQTIGAGYSALVADDSTALRFIIRQHLEAAGYSVTTVNDGMEALETLTRLRNEGSPVDILVSDIEMPRMDGYTLTKNVKQNPSLNLPVILFSSLIRDDQRHKGLSVGADDQITKPEFASLASRAESLIREYRGGQRMESST</sequence>
<dbReference type="Gene3D" id="3.40.50.2300">
    <property type="match status" value="1"/>
</dbReference>
<proteinExistence type="predicted"/>
<dbReference type="Proteomes" id="UP000503251">
    <property type="component" value="Chromosome"/>
</dbReference>
<protein>
    <submittedName>
        <fullName evidence="5">Chemotaxis protein CheV</fullName>
    </submittedName>
</protein>
<dbReference type="InterPro" id="IPR001789">
    <property type="entry name" value="Sig_transdc_resp-reg_receiver"/>
</dbReference>
<keyword evidence="7" id="KW-1185">Reference proteome</keyword>
<dbReference type="SMART" id="SM00260">
    <property type="entry name" value="CheW"/>
    <property type="match status" value="1"/>
</dbReference>
<feature type="modified residue" description="4-aspartylphosphate" evidence="1">
    <location>
        <position position="237"/>
    </location>
</feature>
<evidence type="ECO:0000313" key="7">
    <source>
        <dbReference type="Proteomes" id="UP000503251"/>
    </source>
</evidence>
<dbReference type="SUPFAM" id="SSF50341">
    <property type="entry name" value="CheW-like"/>
    <property type="match status" value="1"/>
</dbReference>
<reference evidence="5 6" key="1">
    <citation type="submission" date="2018-06" db="EMBL/GenBank/DDBJ databases">
        <title>Complete genome of Desulfovibrio marinus P48SEP.</title>
        <authorList>
            <person name="Crispim J.S."/>
            <person name="Vidigal P.M.P."/>
            <person name="Silva L.C.F."/>
            <person name="Araujo L.C."/>
            <person name="Laguardia C.N."/>
            <person name="Dias R.S."/>
            <person name="Sousa M.P."/>
            <person name="Paula S.O."/>
            <person name="Silva C."/>
        </authorList>
    </citation>
    <scope>NUCLEOTIDE SEQUENCE [LARGE SCALE GENOMIC DNA]</scope>
    <source>
        <strain evidence="5 6">P48SEP</strain>
    </source>
</reference>
<dbReference type="Pfam" id="PF00072">
    <property type="entry name" value="Response_reg"/>
    <property type="match status" value="1"/>
</dbReference>
<dbReference type="SUPFAM" id="SSF52172">
    <property type="entry name" value="CheY-like"/>
    <property type="match status" value="1"/>
</dbReference>
<dbReference type="PROSITE" id="PS50110">
    <property type="entry name" value="RESPONSE_REGULATORY"/>
    <property type="match status" value="1"/>
</dbReference>
<dbReference type="InterPro" id="IPR036061">
    <property type="entry name" value="CheW-like_dom_sf"/>
</dbReference>